<feature type="compositionally biased region" description="Polar residues" evidence="3">
    <location>
        <begin position="256"/>
        <end position="272"/>
    </location>
</feature>
<evidence type="ECO:0000313" key="6">
    <source>
        <dbReference type="Proteomes" id="UP000095023"/>
    </source>
</evidence>
<feature type="domain" description="Flavoprotein" evidence="4">
    <location>
        <begin position="32"/>
        <end position="247"/>
    </location>
</feature>
<feature type="region of interest" description="Disordered" evidence="3">
    <location>
        <begin position="248"/>
        <end position="272"/>
    </location>
</feature>
<dbReference type="OrthoDB" id="1532798at2759"/>
<sequence>MTSPHPRFDIPPDLNVEESYQLPFNMHDGKLHVLIGATGSVASIKIPFIINKLFEIYGDRVDIQVVFTKNSEHFVNPGKLLQSVGGQYATPGAAGPAHHPAIHSCPSGEDFSLPDMKINIWRDNDEWRLFRNRNSPVLHIELRKWADILLIAPLSANTLAKVANGLCDNLLTSVIRAWNPQFKILVAPAMNTYMYSNPVTKRHLDVIRDQMPWIQIINPIEKVLVCGDIGMGGMAEWANIVDRLVQELGGDDDSTPTESSAPLSSVESFNPN</sequence>
<keyword evidence="1" id="KW-0173">Coenzyme A biosynthesis</keyword>
<dbReference type="AlphaFoldDB" id="A0A1E4TCV6"/>
<dbReference type="Proteomes" id="UP000095023">
    <property type="component" value="Unassembled WGS sequence"/>
</dbReference>
<dbReference type="PANTHER" id="PTHR14359">
    <property type="entry name" value="HOMO-OLIGOMERIC FLAVIN CONTAINING CYS DECARBOXYLASE FAMILY"/>
    <property type="match status" value="1"/>
</dbReference>
<evidence type="ECO:0000313" key="5">
    <source>
        <dbReference type="EMBL" id="ODV89584.1"/>
    </source>
</evidence>
<evidence type="ECO:0000256" key="1">
    <source>
        <dbReference type="ARBA" id="ARBA00022993"/>
    </source>
</evidence>
<dbReference type="InterPro" id="IPR036551">
    <property type="entry name" value="Flavin_trans-like"/>
</dbReference>
<protein>
    <recommendedName>
        <fullName evidence="4">Flavoprotein domain-containing protein</fullName>
    </recommendedName>
</protein>
<name>A0A1E4TCV6_9ASCO</name>
<comment type="similarity">
    <text evidence="2">Belongs to the HFCD (homooligomeric flavin containing Cys decarboxylase) superfamily.</text>
</comment>
<gene>
    <name evidence="5" type="ORF">CANCADRAFT_4202</name>
</gene>
<dbReference type="GO" id="GO:0071513">
    <property type="term" value="C:phosphopantothenoylcysteine decarboxylase complex"/>
    <property type="evidence" value="ECO:0007669"/>
    <property type="project" value="TreeGrafter"/>
</dbReference>
<dbReference type="GO" id="GO:0004633">
    <property type="term" value="F:phosphopantothenoylcysteine decarboxylase activity"/>
    <property type="evidence" value="ECO:0007669"/>
    <property type="project" value="TreeGrafter"/>
</dbReference>
<evidence type="ECO:0000256" key="2">
    <source>
        <dbReference type="ARBA" id="ARBA00038350"/>
    </source>
</evidence>
<evidence type="ECO:0000259" key="4">
    <source>
        <dbReference type="Pfam" id="PF02441"/>
    </source>
</evidence>
<keyword evidence="6" id="KW-1185">Reference proteome</keyword>
<dbReference type="GO" id="GO:0015937">
    <property type="term" value="P:coenzyme A biosynthetic process"/>
    <property type="evidence" value="ECO:0007669"/>
    <property type="project" value="UniProtKB-KW"/>
</dbReference>
<dbReference type="PANTHER" id="PTHR14359:SF6">
    <property type="entry name" value="PHOSPHOPANTOTHENOYLCYSTEINE DECARBOXYLASE"/>
    <property type="match status" value="1"/>
</dbReference>
<organism evidence="5 6">
    <name type="scientific">Tortispora caseinolytica NRRL Y-17796</name>
    <dbReference type="NCBI Taxonomy" id="767744"/>
    <lineage>
        <taxon>Eukaryota</taxon>
        <taxon>Fungi</taxon>
        <taxon>Dikarya</taxon>
        <taxon>Ascomycota</taxon>
        <taxon>Saccharomycotina</taxon>
        <taxon>Trigonopsidomycetes</taxon>
        <taxon>Trigonopsidales</taxon>
        <taxon>Trigonopsidaceae</taxon>
        <taxon>Tortispora</taxon>
    </lineage>
</organism>
<reference evidence="6" key="1">
    <citation type="submission" date="2016-02" db="EMBL/GenBank/DDBJ databases">
        <title>Comparative genomics of biotechnologically important yeasts.</title>
        <authorList>
            <consortium name="DOE Joint Genome Institute"/>
            <person name="Riley R."/>
            <person name="Haridas S."/>
            <person name="Wolfe K.H."/>
            <person name="Lopes M.R."/>
            <person name="Hittinger C.T."/>
            <person name="Goker M."/>
            <person name="Salamov A."/>
            <person name="Wisecaver J."/>
            <person name="Long T.M."/>
            <person name="Aerts A.L."/>
            <person name="Barry K."/>
            <person name="Choi C."/>
            <person name="Clum A."/>
            <person name="Coughlan A.Y."/>
            <person name="Deshpande S."/>
            <person name="Douglass A.P."/>
            <person name="Hanson S.J."/>
            <person name="Klenk H.-P."/>
            <person name="Labutti K."/>
            <person name="Lapidus A."/>
            <person name="Lindquist E."/>
            <person name="Lipzen A."/>
            <person name="Meier-Kolthoff J.P."/>
            <person name="Ohm R.A."/>
            <person name="Otillar R.P."/>
            <person name="Pangilinan J."/>
            <person name="Peng Y."/>
            <person name="Rokas A."/>
            <person name="Rosa C.A."/>
            <person name="Scheuner C."/>
            <person name="Sibirny A.A."/>
            <person name="Slot J.C."/>
            <person name="Stielow J.B."/>
            <person name="Sun H."/>
            <person name="Kurtzman C.P."/>
            <person name="Blackwell M."/>
            <person name="Jeffries T.W."/>
            <person name="Grigoriev I.V."/>
        </authorList>
    </citation>
    <scope>NUCLEOTIDE SEQUENCE [LARGE SCALE GENOMIC DNA]</scope>
    <source>
        <strain evidence="6">NRRL Y-17796</strain>
    </source>
</reference>
<dbReference type="GO" id="GO:0010181">
    <property type="term" value="F:FMN binding"/>
    <property type="evidence" value="ECO:0007669"/>
    <property type="project" value="TreeGrafter"/>
</dbReference>
<dbReference type="InterPro" id="IPR003382">
    <property type="entry name" value="Flavoprotein"/>
</dbReference>
<proteinExistence type="inferred from homology"/>
<dbReference type="Gene3D" id="3.40.50.1950">
    <property type="entry name" value="Flavin prenyltransferase-like"/>
    <property type="match status" value="1"/>
</dbReference>
<dbReference type="SUPFAM" id="SSF52507">
    <property type="entry name" value="Homo-oligomeric flavin-containing Cys decarboxylases, HFCD"/>
    <property type="match status" value="1"/>
</dbReference>
<accession>A0A1E4TCV6</accession>
<evidence type="ECO:0000256" key="3">
    <source>
        <dbReference type="SAM" id="MobiDB-lite"/>
    </source>
</evidence>
<dbReference type="Pfam" id="PF02441">
    <property type="entry name" value="Flavoprotein"/>
    <property type="match status" value="1"/>
</dbReference>
<dbReference type="EMBL" id="KV453843">
    <property type="protein sequence ID" value="ODV89584.1"/>
    <property type="molecule type" value="Genomic_DNA"/>
</dbReference>